<keyword evidence="2" id="KW-1185">Reference proteome</keyword>
<accession>A0A2J7PXI7</accession>
<protein>
    <submittedName>
        <fullName evidence="1">Uncharacterized protein</fullName>
    </submittedName>
</protein>
<name>A0A2J7PXI7_9NEOP</name>
<dbReference type="Proteomes" id="UP000235965">
    <property type="component" value="Unassembled WGS sequence"/>
</dbReference>
<dbReference type="InParanoid" id="A0A2J7PXI7"/>
<gene>
    <name evidence="1" type="ORF">B7P43_G08405</name>
</gene>
<evidence type="ECO:0000313" key="1">
    <source>
        <dbReference type="EMBL" id="PNF21049.1"/>
    </source>
</evidence>
<sequence>MEHVLELLKSMQEEIRTNQVMAEVTRKKDKEDFLVKLEFNQEKANIMLAKLDVDRKAEKDEREANRKKTEDFLARLDANQEKADISHKELLAQLQDDRQAERRELKEMMEMMDVNQARTDLQFEELIERTEKTQRPTVSGSVSLCADKYTLGKPDEKL</sequence>
<organism evidence="1 2">
    <name type="scientific">Cryptotermes secundus</name>
    <dbReference type="NCBI Taxonomy" id="105785"/>
    <lineage>
        <taxon>Eukaryota</taxon>
        <taxon>Metazoa</taxon>
        <taxon>Ecdysozoa</taxon>
        <taxon>Arthropoda</taxon>
        <taxon>Hexapoda</taxon>
        <taxon>Insecta</taxon>
        <taxon>Pterygota</taxon>
        <taxon>Neoptera</taxon>
        <taxon>Polyneoptera</taxon>
        <taxon>Dictyoptera</taxon>
        <taxon>Blattodea</taxon>
        <taxon>Blattoidea</taxon>
        <taxon>Termitoidae</taxon>
        <taxon>Kalotermitidae</taxon>
        <taxon>Cryptotermitinae</taxon>
        <taxon>Cryptotermes</taxon>
    </lineage>
</organism>
<comment type="caution">
    <text evidence="1">The sequence shown here is derived from an EMBL/GenBank/DDBJ whole genome shotgun (WGS) entry which is preliminary data.</text>
</comment>
<proteinExistence type="predicted"/>
<dbReference type="EMBL" id="NEVH01020858">
    <property type="protein sequence ID" value="PNF21049.1"/>
    <property type="molecule type" value="Genomic_DNA"/>
</dbReference>
<dbReference type="AlphaFoldDB" id="A0A2J7PXI7"/>
<reference evidence="1 2" key="1">
    <citation type="submission" date="2017-12" db="EMBL/GenBank/DDBJ databases">
        <title>Hemimetabolous genomes reveal molecular basis of termite eusociality.</title>
        <authorList>
            <person name="Harrison M.C."/>
            <person name="Jongepier E."/>
            <person name="Robertson H.M."/>
            <person name="Arning N."/>
            <person name="Bitard-Feildel T."/>
            <person name="Chao H."/>
            <person name="Childers C.P."/>
            <person name="Dinh H."/>
            <person name="Doddapaneni H."/>
            <person name="Dugan S."/>
            <person name="Gowin J."/>
            <person name="Greiner C."/>
            <person name="Han Y."/>
            <person name="Hu H."/>
            <person name="Hughes D.S.T."/>
            <person name="Huylmans A.-K."/>
            <person name="Kemena C."/>
            <person name="Kremer L.P.M."/>
            <person name="Lee S.L."/>
            <person name="Lopez-Ezquerra A."/>
            <person name="Mallet L."/>
            <person name="Monroy-Kuhn J.M."/>
            <person name="Moser A."/>
            <person name="Murali S.C."/>
            <person name="Muzny D.M."/>
            <person name="Otani S."/>
            <person name="Piulachs M.-D."/>
            <person name="Poelchau M."/>
            <person name="Qu J."/>
            <person name="Schaub F."/>
            <person name="Wada-Katsumata A."/>
            <person name="Worley K.C."/>
            <person name="Xie Q."/>
            <person name="Ylla G."/>
            <person name="Poulsen M."/>
            <person name="Gibbs R.A."/>
            <person name="Schal C."/>
            <person name="Richards S."/>
            <person name="Belles X."/>
            <person name="Korb J."/>
            <person name="Bornberg-Bauer E."/>
        </authorList>
    </citation>
    <scope>NUCLEOTIDE SEQUENCE [LARGE SCALE GENOMIC DNA]</scope>
    <source>
        <tissue evidence="1">Whole body</tissue>
    </source>
</reference>
<evidence type="ECO:0000313" key="2">
    <source>
        <dbReference type="Proteomes" id="UP000235965"/>
    </source>
</evidence>